<reference evidence="2 3" key="1">
    <citation type="submission" date="2016-09" db="EMBL/GenBank/DDBJ databases">
        <title>The draft genome of Dichanthelium oligosanthes: A C3 panicoid grass species.</title>
        <authorList>
            <person name="Studer A.J."/>
            <person name="Schnable J.C."/>
            <person name="Brutnell T.P."/>
        </authorList>
    </citation>
    <scope>NUCLEOTIDE SEQUENCE [LARGE SCALE GENOMIC DNA]</scope>
    <source>
        <strain evidence="3">cv. Kellogg 1175</strain>
        <tissue evidence="2">Leaf</tissue>
    </source>
</reference>
<dbReference type="AlphaFoldDB" id="A0A1E5V1C4"/>
<organism evidence="2 3">
    <name type="scientific">Dichanthelium oligosanthes</name>
    <dbReference type="NCBI Taxonomy" id="888268"/>
    <lineage>
        <taxon>Eukaryota</taxon>
        <taxon>Viridiplantae</taxon>
        <taxon>Streptophyta</taxon>
        <taxon>Embryophyta</taxon>
        <taxon>Tracheophyta</taxon>
        <taxon>Spermatophyta</taxon>
        <taxon>Magnoliopsida</taxon>
        <taxon>Liliopsida</taxon>
        <taxon>Poales</taxon>
        <taxon>Poaceae</taxon>
        <taxon>PACMAD clade</taxon>
        <taxon>Panicoideae</taxon>
        <taxon>Panicodae</taxon>
        <taxon>Paniceae</taxon>
        <taxon>Dichantheliinae</taxon>
        <taxon>Dichanthelium</taxon>
    </lineage>
</organism>
<dbReference type="GO" id="GO:0051983">
    <property type="term" value="P:regulation of chromosome segregation"/>
    <property type="evidence" value="ECO:0007669"/>
    <property type="project" value="InterPro"/>
</dbReference>
<feature type="region of interest" description="Disordered" evidence="1">
    <location>
        <begin position="89"/>
        <end position="108"/>
    </location>
</feature>
<sequence length="108" mass="12171">MAADMGRRLEVGELLSFTDELVGVLRGSDDAVANAQAVAGARGLRSACRSESDDLELQLRDYREKVHFCKEKIDKAKAETVADDELNAMQNEMEEKLEEEKQLRQDLR</sequence>
<accession>A0A1E5V1C4</accession>
<feature type="compositionally biased region" description="Basic and acidic residues" evidence="1">
    <location>
        <begin position="98"/>
        <end position="108"/>
    </location>
</feature>
<dbReference type="OrthoDB" id="1906227at2759"/>
<evidence type="ECO:0000313" key="2">
    <source>
        <dbReference type="EMBL" id="OEL18963.1"/>
    </source>
</evidence>
<protein>
    <submittedName>
        <fullName evidence="2">Uncharacterized protein</fullName>
    </submittedName>
</protein>
<dbReference type="PANTHER" id="PTHR35730:SF2">
    <property type="entry name" value="KINETOCHORE PROTEIN SPC24 HOMOLOG-RELATED"/>
    <property type="match status" value="1"/>
</dbReference>
<dbReference type="EMBL" id="LWDX02054995">
    <property type="protein sequence ID" value="OEL18963.1"/>
    <property type="molecule type" value="Genomic_DNA"/>
</dbReference>
<name>A0A1E5V1C4_9POAL</name>
<keyword evidence="3" id="KW-1185">Reference proteome</keyword>
<evidence type="ECO:0000313" key="3">
    <source>
        <dbReference type="Proteomes" id="UP000095767"/>
    </source>
</evidence>
<evidence type="ECO:0000256" key="1">
    <source>
        <dbReference type="SAM" id="MobiDB-lite"/>
    </source>
</evidence>
<dbReference type="STRING" id="888268.A0A1E5V1C4"/>
<dbReference type="Proteomes" id="UP000095767">
    <property type="component" value="Unassembled WGS sequence"/>
</dbReference>
<gene>
    <name evidence="2" type="ORF">BAE44_0020017</name>
</gene>
<dbReference type="InterPro" id="IPR044951">
    <property type="entry name" value="SPC24-like"/>
</dbReference>
<dbReference type="PANTHER" id="PTHR35730">
    <property type="entry name" value="KINETOCHORE PROTEIN SPC24 HOMOLOG-RELATED"/>
    <property type="match status" value="1"/>
</dbReference>
<proteinExistence type="predicted"/>
<comment type="caution">
    <text evidence="2">The sequence shown here is derived from an EMBL/GenBank/DDBJ whole genome shotgun (WGS) entry which is preliminary data.</text>
</comment>